<organism evidence="2 3">
    <name type="scientific">Glossina austeni</name>
    <name type="common">Savannah tsetse fly</name>
    <dbReference type="NCBI Taxonomy" id="7395"/>
    <lineage>
        <taxon>Eukaryota</taxon>
        <taxon>Metazoa</taxon>
        <taxon>Ecdysozoa</taxon>
        <taxon>Arthropoda</taxon>
        <taxon>Hexapoda</taxon>
        <taxon>Insecta</taxon>
        <taxon>Pterygota</taxon>
        <taxon>Neoptera</taxon>
        <taxon>Endopterygota</taxon>
        <taxon>Diptera</taxon>
        <taxon>Brachycera</taxon>
        <taxon>Muscomorpha</taxon>
        <taxon>Hippoboscoidea</taxon>
        <taxon>Glossinidae</taxon>
        <taxon>Glossina</taxon>
    </lineage>
</organism>
<evidence type="ECO:0000313" key="3">
    <source>
        <dbReference type="Proteomes" id="UP000078200"/>
    </source>
</evidence>
<keyword evidence="1" id="KW-0812">Transmembrane</keyword>
<dbReference type="Proteomes" id="UP000078200">
    <property type="component" value="Unassembled WGS sequence"/>
</dbReference>
<keyword evidence="1" id="KW-0472">Membrane</keyword>
<dbReference type="AlphaFoldDB" id="A0A1A9V5D1"/>
<keyword evidence="3" id="KW-1185">Reference proteome</keyword>
<feature type="transmembrane region" description="Helical" evidence="1">
    <location>
        <begin position="70"/>
        <end position="87"/>
    </location>
</feature>
<name>A0A1A9V5D1_GLOAU</name>
<evidence type="ECO:0000313" key="2">
    <source>
        <dbReference type="EnsemblMetazoa" id="GAUT026520-PA"/>
    </source>
</evidence>
<protein>
    <submittedName>
        <fullName evidence="2">Uncharacterized protein</fullName>
    </submittedName>
</protein>
<evidence type="ECO:0000256" key="1">
    <source>
        <dbReference type="SAM" id="Phobius"/>
    </source>
</evidence>
<proteinExistence type="predicted"/>
<sequence>MLMQKMHAKPSRFALNLVYYSGQTSIIHWFCVEILTITPLRILTKASVWVSLEEGKTLRKQTIKHRLKRALFGPVAVAWSFFAAGFAKRLSLQRVRKSVDVPSIGKSFTTMKHQRSITIIPRVTELHFVLRNVKQSFVALSLENSTIVITNAEANTQRLVQLY</sequence>
<dbReference type="VEuPathDB" id="VectorBase:GAUT026520"/>
<dbReference type="EnsemblMetazoa" id="GAUT026520-RA">
    <property type="protein sequence ID" value="GAUT026520-PA"/>
    <property type="gene ID" value="GAUT026520"/>
</dbReference>
<keyword evidence="1" id="KW-1133">Transmembrane helix</keyword>
<reference evidence="2" key="1">
    <citation type="submission" date="2020-05" db="UniProtKB">
        <authorList>
            <consortium name="EnsemblMetazoa"/>
        </authorList>
    </citation>
    <scope>IDENTIFICATION</scope>
    <source>
        <strain evidence="2">TTRI</strain>
    </source>
</reference>
<accession>A0A1A9V5D1</accession>